<evidence type="ECO:0000256" key="4">
    <source>
        <dbReference type="ARBA" id="ARBA00022679"/>
    </source>
</evidence>
<evidence type="ECO:0000256" key="5">
    <source>
        <dbReference type="ARBA" id="ARBA00022691"/>
    </source>
</evidence>
<dbReference type="EMBL" id="VKGC01000021">
    <property type="protein sequence ID" value="TSA81182.1"/>
    <property type="molecule type" value="Genomic_DNA"/>
</dbReference>
<evidence type="ECO:0000313" key="9">
    <source>
        <dbReference type="Proteomes" id="UP000319322"/>
    </source>
</evidence>
<dbReference type="PANTHER" id="PTHR30481">
    <property type="entry name" value="DNA ADENINE METHYLASE"/>
    <property type="match status" value="1"/>
</dbReference>
<dbReference type="PANTHER" id="PTHR30481:SF3">
    <property type="entry name" value="DNA ADENINE METHYLASE"/>
    <property type="match status" value="1"/>
</dbReference>
<dbReference type="GO" id="GO:0009307">
    <property type="term" value="P:DNA restriction-modification system"/>
    <property type="evidence" value="ECO:0007669"/>
    <property type="project" value="InterPro"/>
</dbReference>
<dbReference type="InterPro" id="IPR012263">
    <property type="entry name" value="M_m6A_EcoRV"/>
</dbReference>
<sequence>MLESQKVRIPPLKIQGIKTKIVPYIQEVFKTLDVGVYYEPFMGSGVVGLNLMPKVAVFSDNNPHIINFYNAIKEGTLTEDSVRAFLIQEGQELEQEGQAHYLKIRQRFNKNQDSHDFLFLNRSCFNGLMRFNSRGDFNVPYCKKDRRFAPAYITKITNQVKWVSERIAQNDYTFLCCNFMQIFKQAQKGDLIYCDPPYIGRHADYFSLWSPKYEETLYDLLEHTQASFLLSTWHSNTYRTNPYLHRYQEHQIELLDHFYHLGGKEKNRNAIKEALVQDFKNS</sequence>
<dbReference type="GO" id="GO:0009007">
    <property type="term" value="F:site-specific DNA-methyltransferase (adenine-specific) activity"/>
    <property type="evidence" value="ECO:0007669"/>
    <property type="project" value="UniProtKB-UniRule"/>
</dbReference>
<keyword evidence="5 7" id="KW-0949">S-adenosyl-L-methionine</keyword>
<evidence type="ECO:0000256" key="7">
    <source>
        <dbReference type="RuleBase" id="RU361257"/>
    </source>
</evidence>
<dbReference type="SUPFAM" id="SSF53335">
    <property type="entry name" value="S-adenosyl-L-methionine-dependent methyltransferases"/>
    <property type="match status" value="1"/>
</dbReference>
<dbReference type="GO" id="GO:0043565">
    <property type="term" value="F:sequence-specific DNA binding"/>
    <property type="evidence" value="ECO:0007669"/>
    <property type="project" value="TreeGrafter"/>
</dbReference>
<dbReference type="InterPro" id="IPR002052">
    <property type="entry name" value="DNA_methylase_N6_adenine_CS"/>
</dbReference>
<dbReference type="PRINTS" id="PR00505">
    <property type="entry name" value="D12N6MTFRASE"/>
</dbReference>
<keyword evidence="3 7" id="KW-0489">Methyltransferase</keyword>
<dbReference type="Gene3D" id="1.10.1020.10">
    <property type="entry name" value="Adenine-specific Methyltransferase, Domain 2"/>
    <property type="match status" value="1"/>
</dbReference>
<protein>
    <recommendedName>
        <fullName evidence="2 7">Site-specific DNA-methyltransferase (adenine-specific)</fullName>
        <ecNumber evidence="2 7">2.1.1.72</ecNumber>
    </recommendedName>
</protein>
<dbReference type="NCBIfam" id="TIGR00571">
    <property type="entry name" value="dam"/>
    <property type="match status" value="1"/>
</dbReference>
<accession>A0A553ULV4</accession>
<proteinExistence type="inferred from homology"/>
<dbReference type="InterPro" id="IPR012327">
    <property type="entry name" value="MeTrfase_D12"/>
</dbReference>
<name>A0A553ULV4_9HELI</name>
<comment type="catalytic activity">
    <reaction evidence="6 7">
        <text>a 2'-deoxyadenosine in DNA + S-adenosyl-L-methionine = an N(6)-methyl-2'-deoxyadenosine in DNA + S-adenosyl-L-homocysteine + H(+)</text>
        <dbReference type="Rhea" id="RHEA:15197"/>
        <dbReference type="Rhea" id="RHEA-COMP:12418"/>
        <dbReference type="Rhea" id="RHEA-COMP:12419"/>
        <dbReference type="ChEBI" id="CHEBI:15378"/>
        <dbReference type="ChEBI" id="CHEBI:57856"/>
        <dbReference type="ChEBI" id="CHEBI:59789"/>
        <dbReference type="ChEBI" id="CHEBI:90615"/>
        <dbReference type="ChEBI" id="CHEBI:90616"/>
        <dbReference type="EC" id="2.1.1.72"/>
    </reaction>
</comment>
<dbReference type="GO" id="GO:0006298">
    <property type="term" value="P:mismatch repair"/>
    <property type="evidence" value="ECO:0007669"/>
    <property type="project" value="TreeGrafter"/>
</dbReference>
<dbReference type="PROSITE" id="PS00092">
    <property type="entry name" value="N6_MTASE"/>
    <property type="match status" value="1"/>
</dbReference>
<dbReference type="InterPro" id="IPR029063">
    <property type="entry name" value="SAM-dependent_MTases_sf"/>
</dbReference>
<dbReference type="Pfam" id="PF02086">
    <property type="entry name" value="MethyltransfD12"/>
    <property type="match status" value="1"/>
</dbReference>
<comment type="caution">
    <text evidence="8">The sequence shown here is derived from an EMBL/GenBank/DDBJ whole genome shotgun (WGS) entry which is preliminary data.</text>
</comment>
<comment type="similarity">
    <text evidence="1 7">Belongs to the N(4)/N(6)-methyltransferase family.</text>
</comment>
<dbReference type="PIRSF" id="PIRSF000398">
    <property type="entry name" value="M_m6A_EcoRV"/>
    <property type="match status" value="1"/>
</dbReference>
<evidence type="ECO:0000256" key="6">
    <source>
        <dbReference type="ARBA" id="ARBA00047942"/>
    </source>
</evidence>
<reference evidence="8" key="2">
    <citation type="submission" date="2019-07" db="EMBL/GenBank/DDBJ databases">
        <authorList>
            <person name="Papic B."/>
        </authorList>
    </citation>
    <scope>NUCLEOTIDE SEQUENCE [LARGE SCALE GENOMIC DNA]</scope>
    <source>
        <strain evidence="8">L8b</strain>
    </source>
</reference>
<gene>
    <name evidence="8" type="ORF">FNE76_06785</name>
</gene>
<dbReference type="Gene3D" id="3.40.50.150">
    <property type="entry name" value="Vaccinia Virus protein VP39"/>
    <property type="match status" value="1"/>
</dbReference>
<evidence type="ECO:0000313" key="8">
    <source>
        <dbReference type="EMBL" id="TSA81182.1"/>
    </source>
</evidence>
<evidence type="ECO:0000256" key="3">
    <source>
        <dbReference type="ARBA" id="ARBA00022603"/>
    </source>
</evidence>
<evidence type="ECO:0000256" key="1">
    <source>
        <dbReference type="ARBA" id="ARBA00006594"/>
    </source>
</evidence>
<reference evidence="8" key="1">
    <citation type="submission" date="2019-07" db="EMBL/GenBank/DDBJ databases">
        <title>Helicobacter labacensis sp. nov., Helicobacter mehlei sp. nov. and Helicobacter vulpis sp. nov., isolated from gastric mucosa of red fox (Vulpis vulpis).</title>
        <authorList>
            <person name="Kusar D."/>
            <person name="Gruntar I."/>
            <person name="Pate M."/>
            <person name="Zajc U."/>
            <person name="Ocepek M."/>
        </authorList>
    </citation>
    <scope>NUCLEOTIDE SEQUENCE [LARGE SCALE GENOMIC DNA]</scope>
    <source>
        <strain evidence="8">L8b</strain>
    </source>
</reference>
<dbReference type="GO" id="GO:0032259">
    <property type="term" value="P:methylation"/>
    <property type="evidence" value="ECO:0007669"/>
    <property type="project" value="UniProtKB-KW"/>
</dbReference>
<dbReference type="InterPro" id="IPR023095">
    <property type="entry name" value="Ade_MeTrfase_dom_2"/>
</dbReference>
<keyword evidence="9" id="KW-1185">Reference proteome</keyword>
<keyword evidence="4 7" id="KW-0808">Transferase</keyword>
<dbReference type="AlphaFoldDB" id="A0A553ULV4"/>
<evidence type="ECO:0000256" key="2">
    <source>
        <dbReference type="ARBA" id="ARBA00011900"/>
    </source>
</evidence>
<dbReference type="EC" id="2.1.1.72" evidence="2 7"/>
<dbReference type="GO" id="GO:1904047">
    <property type="term" value="F:S-adenosyl-L-methionine binding"/>
    <property type="evidence" value="ECO:0007669"/>
    <property type="project" value="TreeGrafter"/>
</dbReference>
<dbReference type="Proteomes" id="UP000319322">
    <property type="component" value="Unassembled WGS sequence"/>
</dbReference>
<organism evidence="8 9">
    <name type="scientific">Helicobacter mehlei</name>
    <dbReference type="NCBI Taxonomy" id="2316080"/>
    <lineage>
        <taxon>Bacteria</taxon>
        <taxon>Pseudomonadati</taxon>
        <taxon>Campylobacterota</taxon>
        <taxon>Epsilonproteobacteria</taxon>
        <taxon>Campylobacterales</taxon>
        <taxon>Helicobacteraceae</taxon>
        <taxon>Helicobacter</taxon>
    </lineage>
</organism>